<reference evidence="2 3" key="2">
    <citation type="journal article" date="2015" name="Genome Announc.">
        <title>Complete Genome Sequence of Hyperthermophilic Piezophilic Archaeon Palaeococcus pacificus DY20341T, Isolated from Deep-Sea Hydrothermal Sediments.</title>
        <authorList>
            <person name="Zeng X."/>
            <person name="Jebbar M."/>
            <person name="Shao Z."/>
        </authorList>
    </citation>
    <scope>NUCLEOTIDE SEQUENCE [LARGE SCALE GENOMIC DNA]</scope>
    <source>
        <strain evidence="2 3">DY20341</strain>
    </source>
</reference>
<reference evidence="3" key="1">
    <citation type="submission" date="2013-06" db="EMBL/GenBank/DDBJ databases">
        <title>Complete Genome Sequence of Hyperthermophilic Palaeococcus pacificus DY20341T, Isolated from a Deep-Sea Hydrothermal Sediments.</title>
        <authorList>
            <person name="Zeng X."/>
            <person name="Shao Z."/>
        </authorList>
    </citation>
    <scope>NUCLEOTIDE SEQUENCE [LARGE SCALE GENOMIC DNA]</scope>
    <source>
        <strain evidence="3">DY20341</strain>
    </source>
</reference>
<protein>
    <recommendedName>
        <fullName evidence="4">Cell wall-binding repeat 2 family protein</fullName>
    </recommendedName>
</protein>
<dbReference type="OrthoDB" id="86217at2157"/>
<evidence type="ECO:0000256" key="1">
    <source>
        <dbReference type="SAM" id="MobiDB-lite"/>
    </source>
</evidence>
<dbReference type="AlphaFoldDB" id="A0A075LS19"/>
<evidence type="ECO:0008006" key="4">
    <source>
        <dbReference type="Google" id="ProtNLM"/>
    </source>
</evidence>
<proteinExistence type="predicted"/>
<evidence type="ECO:0000313" key="3">
    <source>
        <dbReference type="Proteomes" id="UP000027981"/>
    </source>
</evidence>
<organism evidence="2 3">
    <name type="scientific">Palaeococcus pacificus DY20341</name>
    <dbReference type="NCBI Taxonomy" id="1343739"/>
    <lineage>
        <taxon>Archaea</taxon>
        <taxon>Methanobacteriati</taxon>
        <taxon>Methanobacteriota</taxon>
        <taxon>Thermococci</taxon>
        <taxon>Thermococcales</taxon>
        <taxon>Thermococcaceae</taxon>
        <taxon>Palaeococcus</taxon>
    </lineage>
</organism>
<accession>A0A075LS19</accession>
<dbReference type="STRING" id="1343739.PAP_05800"/>
<sequence length="407" mass="45825">MVWKKGFAIILGLLTVISLMPFISAQEGNNIVILVSDNEADSAVAENVGGLLGAQIVTTTWGLYDPQISAQIIEKEPDLVIIIGGEVAVPEEYEEDLDDMEIEVIRWAGKNREETSLDVIKGMKEYFPNILEQVDELYLIDGREAVSYKTIKLIKEYEGSPSQILIAFVNYNSKDFEEQLEEVIHTAEAENIVLPVLMYGRNNVFSGHSKTMELALQYGQSSGVSLSIINISLKEDYVLEVIHLAENRILEAKDTLDGLEEPKAKAMIKLAEKEIEEARDAYDKGDYQKAYIKAMTAKGHAEIALRSSNEMLRGIFQGSMGFALEHQLTRLKWMMIGLRNTGVDVGEIEQLLNSAELALKQHKYDEAQEIIEDIKEKLKESFKYKKEKSEEHMPVTPPKPGDRKEKP</sequence>
<dbReference type="HOGENOM" id="CLU_054697_2_0_2"/>
<dbReference type="KEGG" id="ppac:PAP_05800"/>
<gene>
    <name evidence="2" type="ORF">PAP_05800</name>
</gene>
<dbReference type="RefSeq" id="WP_052649088.1">
    <property type="nucleotide sequence ID" value="NZ_CP006019.1"/>
</dbReference>
<name>A0A075LS19_9EURY</name>
<dbReference type="Proteomes" id="UP000027981">
    <property type="component" value="Chromosome"/>
</dbReference>
<dbReference type="EMBL" id="CP006019">
    <property type="protein sequence ID" value="AIF69560.1"/>
    <property type="molecule type" value="Genomic_DNA"/>
</dbReference>
<dbReference type="GeneID" id="25399983"/>
<dbReference type="Gene3D" id="3.40.50.12090">
    <property type="match status" value="1"/>
</dbReference>
<keyword evidence="3" id="KW-1185">Reference proteome</keyword>
<feature type="region of interest" description="Disordered" evidence="1">
    <location>
        <begin position="385"/>
        <end position="407"/>
    </location>
</feature>
<dbReference type="eggNOG" id="arCOG00388">
    <property type="taxonomic scope" value="Archaea"/>
</dbReference>
<evidence type="ECO:0000313" key="2">
    <source>
        <dbReference type="EMBL" id="AIF69560.1"/>
    </source>
</evidence>